<feature type="chain" id="PRO_5025019586" evidence="1">
    <location>
        <begin position="17"/>
        <end position="581"/>
    </location>
</feature>
<keyword evidence="3" id="KW-1185">Reference proteome</keyword>
<evidence type="ECO:0000313" key="2">
    <source>
        <dbReference type="EMBL" id="RKQ87685.1"/>
    </source>
</evidence>
<name>A0A660L2X9_9ACTN</name>
<feature type="signal peptide" evidence="1">
    <location>
        <begin position="1"/>
        <end position="16"/>
    </location>
</feature>
<dbReference type="GO" id="GO:0005975">
    <property type="term" value="P:carbohydrate metabolic process"/>
    <property type="evidence" value="ECO:0007669"/>
    <property type="project" value="UniProtKB-ARBA"/>
</dbReference>
<dbReference type="EMBL" id="RBIL01000002">
    <property type="protein sequence ID" value="RKQ87685.1"/>
    <property type="molecule type" value="Genomic_DNA"/>
</dbReference>
<accession>A0A660L2X9</accession>
<proteinExistence type="predicted"/>
<dbReference type="Pfam" id="PF17957">
    <property type="entry name" value="Big_7"/>
    <property type="match status" value="1"/>
</dbReference>
<protein>
    <submittedName>
        <fullName evidence="2">Uncharacterized protein</fullName>
    </submittedName>
</protein>
<keyword evidence="1" id="KW-0732">Signal</keyword>
<sequence length="581" mass="58392">MAAAVFAALAPTSAYASTWTVDDDKADCPNAAFTSIQAAVNQAAPWDTVVICAGAYYEQSVPASGNNSPSQTGSRNGLTITKPLTIKGAGADKVTIRPAAALGASLAGTAPYLRDGGGNVVTISRQSGGSSDDNENFLDLSGVTIESPDAYAEAAVAFFNTSGRIANSRIGTIKADGGPYSYGLVMTNSLQGAEAGIRREVTIEKSLVNGTVLFDDARGADGAATTTTRSGIKAYGNVVGSRIQGSVGYTYGQRGAISGSEITGQVVLTDAETGADPSNPIVRGFSATGSSLLGGLTNTGTTAALVTGNYWGTSTTTGPVESGTPLPQAPAPLSVPAVTVDAAPTGAIVDPYGPTTVAWDETISPVVVAADDFGVKSVALSANGVPVATLGTAPYEFEYRPAYAHIGKHVVLTATITDSAGQSSVVSTELDVPAVTTTTTGTVTGSVPATLALSLGTPPTFGAFTPGFAQDYTAKSDVTVLSTAGEATLSVVDPSATAPGHLVNGSFTLPQPLSARAVNAANTGNPFGTVSGTTLKLLTYGAPVSGDKVTLEFKQPIAAGDALRTGTYAKTLTYTLSTDQP</sequence>
<reference evidence="2 3" key="1">
    <citation type="submission" date="2018-10" db="EMBL/GenBank/DDBJ databases">
        <title>Genomic Encyclopedia of Archaeal and Bacterial Type Strains, Phase II (KMG-II): from individual species to whole genera.</title>
        <authorList>
            <person name="Goeker M."/>
        </authorList>
    </citation>
    <scope>NUCLEOTIDE SEQUENCE [LARGE SCALE GENOMIC DNA]</scope>
    <source>
        <strain evidence="2 3">DSM 14954</strain>
    </source>
</reference>
<dbReference type="InterPro" id="IPR011050">
    <property type="entry name" value="Pectin_lyase_fold/virulence"/>
</dbReference>
<evidence type="ECO:0000313" key="3">
    <source>
        <dbReference type="Proteomes" id="UP000278962"/>
    </source>
</evidence>
<dbReference type="AlphaFoldDB" id="A0A660L2X9"/>
<dbReference type="Proteomes" id="UP000278962">
    <property type="component" value="Unassembled WGS sequence"/>
</dbReference>
<organism evidence="2 3">
    <name type="scientific">Solirubrobacter pauli</name>
    <dbReference type="NCBI Taxonomy" id="166793"/>
    <lineage>
        <taxon>Bacteria</taxon>
        <taxon>Bacillati</taxon>
        <taxon>Actinomycetota</taxon>
        <taxon>Thermoleophilia</taxon>
        <taxon>Solirubrobacterales</taxon>
        <taxon>Solirubrobacteraceae</taxon>
        <taxon>Solirubrobacter</taxon>
    </lineage>
</organism>
<dbReference type="Gene3D" id="2.60.40.10">
    <property type="entry name" value="Immunoglobulins"/>
    <property type="match status" value="1"/>
</dbReference>
<comment type="caution">
    <text evidence="2">The sequence shown here is derived from an EMBL/GenBank/DDBJ whole genome shotgun (WGS) entry which is preliminary data.</text>
</comment>
<dbReference type="InterPro" id="IPR013783">
    <property type="entry name" value="Ig-like_fold"/>
</dbReference>
<dbReference type="Gene3D" id="2.160.20.10">
    <property type="entry name" value="Single-stranded right-handed beta-helix, Pectin lyase-like"/>
    <property type="match status" value="1"/>
</dbReference>
<dbReference type="InterPro" id="IPR012334">
    <property type="entry name" value="Pectin_lyas_fold"/>
</dbReference>
<dbReference type="SUPFAM" id="SSF51126">
    <property type="entry name" value="Pectin lyase-like"/>
    <property type="match status" value="1"/>
</dbReference>
<gene>
    <name evidence="2" type="ORF">C8N24_5710</name>
</gene>
<evidence type="ECO:0000256" key="1">
    <source>
        <dbReference type="SAM" id="SignalP"/>
    </source>
</evidence>